<reference evidence="1" key="1">
    <citation type="journal article" date="2020" name="mSystems">
        <title>Genome- and Community-Level Interaction Insights into Carbon Utilization and Element Cycling Functions of Hydrothermarchaeota in Hydrothermal Sediment.</title>
        <authorList>
            <person name="Zhou Z."/>
            <person name="Liu Y."/>
            <person name="Xu W."/>
            <person name="Pan J."/>
            <person name="Luo Z.H."/>
            <person name="Li M."/>
        </authorList>
    </citation>
    <scope>NUCLEOTIDE SEQUENCE [LARGE SCALE GENOMIC DNA]</scope>
    <source>
        <strain evidence="1">SpSt-23</strain>
    </source>
</reference>
<protein>
    <submittedName>
        <fullName evidence="1">Uncharacterized protein</fullName>
    </submittedName>
</protein>
<accession>A0A7C2FYK7</accession>
<sequence>MENTGVEVFEYYFSDYYRVVVFKEGDAFIASVDVYRKGWPFKDYEEKCVAEGEVCLLFKIILPDQLPGEPPLSTEKIMVEGIRVSGVEETISVKWFFKGKLEQEDVSRVFNASWSLIKCQPPLKDSFSINCEQ</sequence>
<proteinExistence type="predicted"/>
<dbReference type="EMBL" id="DSJT01000004">
    <property type="protein sequence ID" value="HEF86946.1"/>
    <property type="molecule type" value="Genomic_DNA"/>
</dbReference>
<evidence type="ECO:0000313" key="1">
    <source>
        <dbReference type="EMBL" id="HEF86946.1"/>
    </source>
</evidence>
<gene>
    <name evidence="1" type="ORF">ENP55_01295</name>
</gene>
<dbReference type="AlphaFoldDB" id="A0A7C2FYK7"/>
<organism evidence="1">
    <name type="scientific">Thermosphaera aggregans</name>
    <dbReference type="NCBI Taxonomy" id="54254"/>
    <lineage>
        <taxon>Archaea</taxon>
        <taxon>Thermoproteota</taxon>
        <taxon>Thermoprotei</taxon>
        <taxon>Desulfurococcales</taxon>
        <taxon>Desulfurococcaceae</taxon>
        <taxon>Thermosphaera</taxon>
    </lineage>
</organism>
<name>A0A7C2FYK7_9CREN</name>
<comment type="caution">
    <text evidence="1">The sequence shown here is derived from an EMBL/GenBank/DDBJ whole genome shotgun (WGS) entry which is preliminary data.</text>
</comment>